<evidence type="ECO:0000313" key="2">
    <source>
        <dbReference type="WBParaSite" id="ACRNAN_scaffold3237.g25393.t1"/>
    </source>
</evidence>
<accession>A0A914DQI1</accession>
<evidence type="ECO:0000313" key="1">
    <source>
        <dbReference type="Proteomes" id="UP000887540"/>
    </source>
</evidence>
<keyword evidence="1" id="KW-1185">Reference proteome</keyword>
<dbReference type="Proteomes" id="UP000887540">
    <property type="component" value="Unplaced"/>
</dbReference>
<name>A0A914DQI1_9BILA</name>
<sequence>MLQQKLEVDFAEDLEAVMREDLAQNWMKFLLYRTHENPISLVGKFELGIIGIYDQFNCALDAVKAFLNNTQLRVKYSLETIEFHSSVNPCIKQYLNRRCVLHETNSYDLVIEMAYDVETDISSINVSDLDQPPCDRMKAISFCVRSL</sequence>
<dbReference type="WBParaSite" id="ACRNAN_scaffold3237.g25393.t1">
    <property type="protein sequence ID" value="ACRNAN_scaffold3237.g25393.t1"/>
    <property type="gene ID" value="ACRNAN_scaffold3237.g25393"/>
</dbReference>
<reference evidence="2" key="1">
    <citation type="submission" date="2022-11" db="UniProtKB">
        <authorList>
            <consortium name="WormBaseParasite"/>
        </authorList>
    </citation>
    <scope>IDENTIFICATION</scope>
</reference>
<proteinExistence type="predicted"/>
<protein>
    <submittedName>
        <fullName evidence="2">Uncharacterized protein</fullName>
    </submittedName>
</protein>
<dbReference type="AlphaFoldDB" id="A0A914DQI1"/>
<organism evidence="1 2">
    <name type="scientific">Acrobeloides nanus</name>
    <dbReference type="NCBI Taxonomy" id="290746"/>
    <lineage>
        <taxon>Eukaryota</taxon>
        <taxon>Metazoa</taxon>
        <taxon>Ecdysozoa</taxon>
        <taxon>Nematoda</taxon>
        <taxon>Chromadorea</taxon>
        <taxon>Rhabditida</taxon>
        <taxon>Tylenchina</taxon>
        <taxon>Cephalobomorpha</taxon>
        <taxon>Cephaloboidea</taxon>
        <taxon>Cephalobidae</taxon>
        <taxon>Acrobeloides</taxon>
    </lineage>
</organism>